<evidence type="ECO:0000313" key="2">
    <source>
        <dbReference type="EMBL" id="KZS11754.1"/>
    </source>
</evidence>
<evidence type="ECO:0000313" key="3">
    <source>
        <dbReference type="Proteomes" id="UP000076858"/>
    </source>
</evidence>
<evidence type="ECO:0000256" key="1">
    <source>
        <dbReference type="SAM" id="MobiDB-lite"/>
    </source>
</evidence>
<sequence>MVNECICLVFYEGVQKVLMIFISSPGLLSDFPSDEKMKRSRTQAEHRRYQDLTRK</sequence>
<organism evidence="2 3">
    <name type="scientific">Daphnia magna</name>
    <dbReference type="NCBI Taxonomy" id="35525"/>
    <lineage>
        <taxon>Eukaryota</taxon>
        <taxon>Metazoa</taxon>
        <taxon>Ecdysozoa</taxon>
        <taxon>Arthropoda</taxon>
        <taxon>Crustacea</taxon>
        <taxon>Branchiopoda</taxon>
        <taxon>Diplostraca</taxon>
        <taxon>Cladocera</taxon>
        <taxon>Anomopoda</taxon>
        <taxon>Daphniidae</taxon>
        <taxon>Daphnia</taxon>
    </lineage>
</organism>
<keyword evidence="3" id="KW-1185">Reference proteome</keyword>
<comment type="caution">
    <text evidence="2">The sequence shown here is derived from an EMBL/GenBank/DDBJ whole genome shotgun (WGS) entry which is preliminary data.</text>
</comment>
<accession>A0A162DHB6</accession>
<feature type="region of interest" description="Disordered" evidence="1">
    <location>
        <begin position="33"/>
        <end position="55"/>
    </location>
</feature>
<dbReference type="AlphaFoldDB" id="A0A162DHB6"/>
<proteinExistence type="predicted"/>
<dbReference type="EMBL" id="LRGB01001569">
    <property type="protein sequence ID" value="KZS11754.1"/>
    <property type="molecule type" value="Genomic_DNA"/>
</dbReference>
<gene>
    <name evidence="2" type="ORF">APZ42_023474</name>
</gene>
<name>A0A162DHB6_9CRUS</name>
<dbReference type="Proteomes" id="UP000076858">
    <property type="component" value="Unassembled WGS sequence"/>
</dbReference>
<protein>
    <submittedName>
        <fullName evidence="2">Uncharacterized protein</fullName>
    </submittedName>
</protein>
<reference evidence="2 3" key="1">
    <citation type="submission" date="2016-03" db="EMBL/GenBank/DDBJ databases">
        <title>EvidentialGene: Evidence-directed Construction of Genes on Genomes.</title>
        <authorList>
            <person name="Gilbert D.G."/>
            <person name="Choi J.-H."/>
            <person name="Mockaitis K."/>
            <person name="Colbourne J."/>
            <person name="Pfrender M."/>
        </authorList>
    </citation>
    <scope>NUCLEOTIDE SEQUENCE [LARGE SCALE GENOMIC DNA]</scope>
    <source>
        <strain evidence="2 3">Xinb3</strain>
        <tissue evidence="2">Complete organism</tissue>
    </source>
</reference>